<feature type="transmembrane region" description="Helical" evidence="6">
    <location>
        <begin position="303"/>
        <end position="322"/>
    </location>
</feature>
<name>A0ABW2SJ45_9ACTO</name>
<dbReference type="PROSITE" id="PS50850">
    <property type="entry name" value="MFS"/>
    <property type="match status" value="1"/>
</dbReference>
<keyword evidence="3 6" id="KW-1133">Transmembrane helix</keyword>
<evidence type="ECO:0000256" key="1">
    <source>
        <dbReference type="ARBA" id="ARBA00004651"/>
    </source>
</evidence>
<evidence type="ECO:0000256" key="4">
    <source>
        <dbReference type="ARBA" id="ARBA00023136"/>
    </source>
</evidence>
<sequence length="471" mass="49282">MTSPSHSPDPGVPAPASVPVPRPRTRLSARVWATLLVVGLTGQVAWAVENMYLNVYLYQTVTSDPTATATMVAASAVTATVAAALLGTASDRWGRRRELIAIGYLLWGLSTAAFGVVGVDALARLVGPVSAVGATVAAIVVLDCVMSFLGAGANDAAFSAWVTDVTDPTNRGRVDATLAVLPLVAMLVVFGALDGLTRSGRWSLFFGIVGATTSIVGTASWFLVREAPSHAPRGADTEKRRREGPDGTAGYLRSLVALLRPAEVRANPGLYWALLVWCVLGTAAQVFLPYLIIYIQYYLRIDGYAVVLGIVLTVASALSVAGGRVIDRVGKLRAQVPAVVLFAAGLGLTFLARSTVTVVLAGILMIAAMMLSTATTSAIVRDHTPADRAGTLQGLRMVAATLVPMVVGPYIGAAVIVGSQATYVELGRVRQVPTPSIFLVAALIAALALIPIALLRRSDARMMETREADIP</sequence>
<comment type="caution">
    <text evidence="8">The sequence shown here is derived from an EMBL/GenBank/DDBJ whole genome shotgun (WGS) entry which is preliminary data.</text>
</comment>
<gene>
    <name evidence="8" type="ORF">ACFQWG_01350</name>
</gene>
<feature type="transmembrane region" description="Helical" evidence="6">
    <location>
        <begin position="31"/>
        <end position="48"/>
    </location>
</feature>
<proteinExistence type="predicted"/>
<feature type="transmembrane region" description="Helical" evidence="6">
    <location>
        <begin position="99"/>
        <end position="119"/>
    </location>
</feature>
<feature type="transmembrane region" description="Helical" evidence="6">
    <location>
        <begin position="401"/>
        <end position="424"/>
    </location>
</feature>
<dbReference type="InterPro" id="IPR020846">
    <property type="entry name" value="MFS_dom"/>
</dbReference>
<dbReference type="InterPro" id="IPR036259">
    <property type="entry name" value="MFS_trans_sf"/>
</dbReference>
<dbReference type="InterPro" id="IPR011701">
    <property type="entry name" value="MFS"/>
</dbReference>
<dbReference type="InterPro" id="IPR005829">
    <property type="entry name" value="Sugar_transporter_CS"/>
</dbReference>
<dbReference type="EMBL" id="JBHTEF010000001">
    <property type="protein sequence ID" value="MFC7579876.1"/>
    <property type="molecule type" value="Genomic_DNA"/>
</dbReference>
<keyword evidence="2 6" id="KW-0812">Transmembrane</keyword>
<evidence type="ECO:0000256" key="6">
    <source>
        <dbReference type="SAM" id="Phobius"/>
    </source>
</evidence>
<feature type="transmembrane region" description="Helical" evidence="6">
    <location>
        <begin position="270"/>
        <end position="297"/>
    </location>
</feature>
<dbReference type="PANTHER" id="PTHR23518:SF2">
    <property type="entry name" value="MAJOR FACILITATOR SUPERFAMILY TRANSPORTER"/>
    <property type="match status" value="1"/>
</dbReference>
<dbReference type="PANTHER" id="PTHR23518">
    <property type="entry name" value="C-METHYLTRANSFERASE"/>
    <property type="match status" value="1"/>
</dbReference>
<feature type="compositionally biased region" description="Pro residues" evidence="5">
    <location>
        <begin position="10"/>
        <end position="22"/>
    </location>
</feature>
<reference evidence="9" key="1">
    <citation type="journal article" date="2019" name="Int. J. Syst. Evol. Microbiol.">
        <title>The Global Catalogue of Microorganisms (GCM) 10K type strain sequencing project: providing services to taxonomists for standard genome sequencing and annotation.</title>
        <authorList>
            <consortium name="The Broad Institute Genomics Platform"/>
            <consortium name="The Broad Institute Genome Sequencing Center for Infectious Disease"/>
            <person name="Wu L."/>
            <person name="Ma J."/>
        </authorList>
    </citation>
    <scope>NUCLEOTIDE SEQUENCE [LARGE SCALE GENOMIC DNA]</scope>
    <source>
        <strain evidence="9">CCUG 56698</strain>
    </source>
</reference>
<feature type="transmembrane region" description="Helical" evidence="6">
    <location>
        <begin position="436"/>
        <end position="455"/>
    </location>
</feature>
<feature type="domain" description="Major facilitator superfamily (MFS) profile" evidence="7">
    <location>
        <begin position="27"/>
        <end position="460"/>
    </location>
</feature>
<evidence type="ECO:0000256" key="3">
    <source>
        <dbReference type="ARBA" id="ARBA00022989"/>
    </source>
</evidence>
<dbReference type="Proteomes" id="UP001596527">
    <property type="component" value="Unassembled WGS sequence"/>
</dbReference>
<feature type="region of interest" description="Disordered" evidence="5">
    <location>
        <begin position="1"/>
        <end position="22"/>
    </location>
</feature>
<keyword evidence="4 6" id="KW-0472">Membrane</keyword>
<dbReference type="Pfam" id="PF07690">
    <property type="entry name" value="MFS_1"/>
    <property type="match status" value="1"/>
</dbReference>
<dbReference type="RefSeq" id="WP_380971432.1">
    <property type="nucleotide sequence ID" value="NZ_JBHTEF010000001.1"/>
</dbReference>
<protein>
    <submittedName>
        <fullName evidence="8">MFS transporter</fullName>
    </submittedName>
</protein>
<feature type="transmembrane region" description="Helical" evidence="6">
    <location>
        <begin position="358"/>
        <end position="380"/>
    </location>
</feature>
<organism evidence="8 9">
    <name type="scientific">Schaalia naturae</name>
    <dbReference type="NCBI Taxonomy" id="635203"/>
    <lineage>
        <taxon>Bacteria</taxon>
        <taxon>Bacillati</taxon>
        <taxon>Actinomycetota</taxon>
        <taxon>Actinomycetes</taxon>
        <taxon>Actinomycetales</taxon>
        <taxon>Actinomycetaceae</taxon>
        <taxon>Schaalia</taxon>
    </lineage>
</organism>
<feature type="transmembrane region" description="Helical" evidence="6">
    <location>
        <begin position="68"/>
        <end position="87"/>
    </location>
</feature>
<feature type="transmembrane region" description="Helical" evidence="6">
    <location>
        <begin position="205"/>
        <end position="224"/>
    </location>
</feature>
<feature type="transmembrane region" description="Helical" evidence="6">
    <location>
        <begin position="334"/>
        <end position="352"/>
    </location>
</feature>
<feature type="transmembrane region" description="Helical" evidence="6">
    <location>
        <begin position="131"/>
        <end position="153"/>
    </location>
</feature>
<evidence type="ECO:0000313" key="8">
    <source>
        <dbReference type="EMBL" id="MFC7579876.1"/>
    </source>
</evidence>
<evidence type="ECO:0000313" key="9">
    <source>
        <dbReference type="Proteomes" id="UP001596527"/>
    </source>
</evidence>
<accession>A0ABW2SJ45</accession>
<dbReference type="Gene3D" id="1.20.1250.20">
    <property type="entry name" value="MFS general substrate transporter like domains"/>
    <property type="match status" value="1"/>
</dbReference>
<feature type="transmembrane region" description="Helical" evidence="6">
    <location>
        <begin position="174"/>
        <end position="193"/>
    </location>
</feature>
<evidence type="ECO:0000256" key="2">
    <source>
        <dbReference type="ARBA" id="ARBA00022692"/>
    </source>
</evidence>
<dbReference type="PROSITE" id="PS00216">
    <property type="entry name" value="SUGAR_TRANSPORT_1"/>
    <property type="match status" value="1"/>
</dbReference>
<dbReference type="SUPFAM" id="SSF103473">
    <property type="entry name" value="MFS general substrate transporter"/>
    <property type="match status" value="1"/>
</dbReference>
<comment type="subcellular location">
    <subcellularLocation>
        <location evidence="1">Cell membrane</location>
        <topology evidence="1">Multi-pass membrane protein</topology>
    </subcellularLocation>
</comment>
<evidence type="ECO:0000259" key="7">
    <source>
        <dbReference type="PROSITE" id="PS50850"/>
    </source>
</evidence>
<keyword evidence="9" id="KW-1185">Reference proteome</keyword>
<evidence type="ECO:0000256" key="5">
    <source>
        <dbReference type="SAM" id="MobiDB-lite"/>
    </source>
</evidence>